<keyword evidence="1" id="KW-0812">Transmembrane</keyword>
<accession>A0A0G1NN29</accession>
<proteinExistence type="predicted"/>
<name>A0A0G1NN29_9BACT</name>
<sequence>MNFKGHRIKGISALPTVLLISGIILEVVVAGLAVARLSSRGLLGEQLSVEALKAAESGAHDAISRVNDYINCPDSVTYNDPDAKCPSLYSFIVNEDLPDRIACVSIGTISGGQMTVRSRGSALTRRKTVEVVLGIATTTATVEVRSFKEVETPSGIFDSCTP</sequence>
<keyword evidence="1" id="KW-0472">Membrane</keyword>
<dbReference type="AlphaFoldDB" id="A0A0G1NN29"/>
<reference evidence="2 3" key="1">
    <citation type="journal article" date="2015" name="Nature">
        <title>rRNA introns, odd ribosomes, and small enigmatic genomes across a large radiation of phyla.</title>
        <authorList>
            <person name="Brown C.T."/>
            <person name="Hug L.A."/>
            <person name="Thomas B.C."/>
            <person name="Sharon I."/>
            <person name="Castelle C.J."/>
            <person name="Singh A."/>
            <person name="Wilkins M.J."/>
            <person name="Williams K.H."/>
            <person name="Banfield J.F."/>
        </authorList>
    </citation>
    <scope>NUCLEOTIDE SEQUENCE [LARGE SCALE GENOMIC DNA]</scope>
</reference>
<organism evidence="2 3">
    <name type="scientific">Candidatus Nomurabacteria bacterium GW2011_GWA1_46_11</name>
    <dbReference type="NCBI Taxonomy" id="1618732"/>
    <lineage>
        <taxon>Bacteria</taxon>
        <taxon>Candidatus Nomuraibacteriota</taxon>
    </lineage>
</organism>
<dbReference type="Proteomes" id="UP000034107">
    <property type="component" value="Unassembled WGS sequence"/>
</dbReference>
<protein>
    <submittedName>
        <fullName evidence="2">Uncharacterized protein</fullName>
    </submittedName>
</protein>
<keyword evidence="1" id="KW-1133">Transmembrane helix</keyword>
<dbReference type="EMBL" id="LCLS01000013">
    <property type="protein sequence ID" value="KKU21742.1"/>
    <property type="molecule type" value="Genomic_DNA"/>
</dbReference>
<comment type="caution">
    <text evidence="2">The sequence shown here is derived from an EMBL/GenBank/DDBJ whole genome shotgun (WGS) entry which is preliminary data.</text>
</comment>
<evidence type="ECO:0000313" key="2">
    <source>
        <dbReference type="EMBL" id="KKU21742.1"/>
    </source>
</evidence>
<evidence type="ECO:0000256" key="1">
    <source>
        <dbReference type="SAM" id="Phobius"/>
    </source>
</evidence>
<feature type="transmembrane region" description="Helical" evidence="1">
    <location>
        <begin position="12"/>
        <end position="35"/>
    </location>
</feature>
<evidence type="ECO:0000313" key="3">
    <source>
        <dbReference type="Proteomes" id="UP000034107"/>
    </source>
</evidence>
<gene>
    <name evidence="2" type="ORF">UX31_C0013G0016</name>
</gene>